<feature type="compositionally biased region" description="Polar residues" evidence="1">
    <location>
        <begin position="1"/>
        <end position="12"/>
    </location>
</feature>
<accession>A0A3S0C8T0</accession>
<proteinExistence type="predicted"/>
<keyword evidence="3" id="KW-1185">Reference proteome</keyword>
<dbReference type="EMBL" id="RXHU01000049">
    <property type="protein sequence ID" value="RTE08498.1"/>
    <property type="molecule type" value="Genomic_DNA"/>
</dbReference>
<protein>
    <submittedName>
        <fullName evidence="2">YfhD family protein</fullName>
    </submittedName>
</protein>
<dbReference type="InterPro" id="IPR025435">
    <property type="entry name" value="YfhD-like"/>
</dbReference>
<dbReference type="RefSeq" id="WP_126142398.1">
    <property type="nucleotide sequence ID" value="NZ_RXHU01000049.1"/>
</dbReference>
<comment type="caution">
    <text evidence="2">The sequence shown here is derived from an EMBL/GenBank/DDBJ whole genome shotgun (WGS) entry which is preliminary data.</text>
</comment>
<feature type="region of interest" description="Disordered" evidence="1">
    <location>
        <begin position="1"/>
        <end position="29"/>
    </location>
</feature>
<gene>
    <name evidence="2" type="ORF">EJQ19_16810</name>
</gene>
<dbReference type="AlphaFoldDB" id="A0A3S0C8T0"/>
<evidence type="ECO:0000313" key="2">
    <source>
        <dbReference type="EMBL" id="RTE08498.1"/>
    </source>
</evidence>
<evidence type="ECO:0000256" key="1">
    <source>
        <dbReference type="SAM" id="MobiDB-lite"/>
    </source>
</evidence>
<organism evidence="2 3">
    <name type="scientific">Paenibacillus whitsoniae</name>
    <dbReference type="NCBI Taxonomy" id="2496558"/>
    <lineage>
        <taxon>Bacteria</taxon>
        <taxon>Bacillati</taxon>
        <taxon>Bacillota</taxon>
        <taxon>Bacilli</taxon>
        <taxon>Bacillales</taxon>
        <taxon>Paenibacillaceae</taxon>
        <taxon>Paenibacillus</taxon>
    </lineage>
</organism>
<reference evidence="2 3" key="1">
    <citation type="submission" date="2018-12" db="EMBL/GenBank/DDBJ databases">
        <title>Bacillus ochoae sp. nov., Paenibacillus whitsoniae sp. nov., Paenibacillus spiritus sp. nov. Isolated from the Mars Exploration Rover during spacecraft assembly.</title>
        <authorList>
            <person name="Seuylemezian A."/>
            <person name="Vaishampayan P."/>
        </authorList>
    </citation>
    <scope>NUCLEOTIDE SEQUENCE [LARGE SCALE GENOMIC DNA]</scope>
    <source>
        <strain evidence="2 3">MER 54</strain>
    </source>
</reference>
<evidence type="ECO:0000313" key="3">
    <source>
        <dbReference type="Proteomes" id="UP000276128"/>
    </source>
</evidence>
<name>A0A3S0C8T0_9BACL</name>
<dbReference type="Proteomes" id="UP000276128">
    <property type="component" value="Unassembled WGS sequence"/>
</dbReference>
<dbReference type="Pfam" id="PF14151">
    <property type="entry name" value="YfhD"/>
    <property type="match status" value="1"/>
</dbReference>
<sequence>MKQPNRETTTNKLPVAKNEDVEFSAEVADADDFEAAERAQEADFRQEEQ</sequence>